<dbReference type="PROSITE" id="PS51005">
    <property type="entry name" value="NAC"/>
    <property type="match status" value="1"/>
</dbReference>
<keyword evidence="9" id="KW-1185">Reference proteome</keyword>
<dbReference type="InterPro" id="IPR003441">
    <property type="entry name" value="NAC-dom"/>
</dbReference>
<dbReference type="Gene3D" id="2.170.150.80">
    <property type="entry name" value="NAC domain"/>
    <property type="match status" value="1"/>
</dbReference>
<evidence type="ECO:0000313" key="9">
    <source>
        <dbReference type="Proteomes" id="UP001396334"/>
    </source>
</evidence>
<dbReference type="EMBL" id="JBBPBN010000004">
    <property type="protein sequence ID" value="KAK9040730.1"/>
    <property type="molecule type" value="Genomic_DNA"/>
</dbReference>
<dbReference type="Proteomes" id="UP001396334">
    <property type="component" value="Unassembled WGS sequence"/>
</dbReference>
<feature type="signal peptide" evidence="6">
    <location>
        <begin position="1"/>
        <end position="27"/>
    </location>
</feature>
<dbReference type="SUPFAM" id="SSF101941">
    <property type="entry name" value="NAC domain"/>
    <property type="match status" value="1"/>
</dbReference>
<gene>
    <name evidence="8" type="ORF">V6N11_015870</name>
</gene>
<evidence type="ECO:0000259" key="7">
    <source>
        <dbReference type="PROSITE" id="PS51005"/>
    </source>
</evidence>
<keyword evidence="1" id="KW-0805">Transcription regulation</keyword>
<protein>
    <recommendedName>
        <fullName evidence="7">NAC domain-containing protein</fullName>
    </recommendedName>
</protein>
<feature type="chain" id="PRO_5047326393" description="NAC domain-containing protein" evidence="6">
    <location>
        <begin position="28"/>
        <end position="463"/>
    </location>
</feature>
<keyword evidence="6" id="KW-0732">Signal</keyword>
<evidence type="ECO:0000256" key="1">
    <source>
        <dbReference type="ARBA" id="ARBA00023015"/>
    </source>
</evidence>
<name>A0ABR2TTP7_9ROSI</name>
<evidence type="ECO:0000256" key="3">
    <source>
        <dbReference type="ARBA" id="ARBA00023163"/>
    </source>
</evidence>
<proteinExistence type="predicted"/>
<dbReference type="InterPro" id="IPR036093">
    <property type="entry name" value="NAC_dom_sf"/>
</dbReference>
<feature type="region of interest" description="Disordered" evidence="5">
    <location>
        <begin position="323"/>
        <end position="355"/>
    </location>
</feature>
<evidence type="ECO:0000313" key="8">
    <source>
        <dbReference type="EMBL" id="KAK9040730.1"/>
    </source>
</evidence>
<reference evidence="8 9" key="1">
    <citation type="journal article" date="2024" name="G3 (Bethesda)">
        <title>Genome assembly of Hibiscus sabdariffa L. provides insights into metabolisms of medicinal natural products.</title>
        <authorList>
            <person name="Kim T."/>
        </authorList>
    </citation>
    <scope>NUCLEOTIDE SEQUENCE [LARGE SCALE GENOMIC DNA]</scope>
    <source>
        <strain evidence="8">TK-2024</strain>
        <tissue evidence="8">Old leaves</tissue>
    </source>
</reference>
<evidence type="ECO:0000256" key="6">
    <source>
        <dbReference type="SAM" id="SignalP"/>
    </source>
</evidence>
<keyword evidence="3" id="KW-0804">Transcription</keyword>
<comment type="caution">
    <text evidence="8">The sequence shown here is derived from an EMBL/GenBank/DDBJ whole genome shotgun (WGS) entry which is preliminary data.</text>
</comment>
<organism evidence="8 9">
    <name type="scientific">Hibiscus sabdariffa</name>
    <name type="common">roselle</name>
    <dbReference type="NCBI Taxonomy" id="183260"/>
    <lineage>
        <taxon>Eukaryota</taxon>
        <taxon>Viridiplantae</taxon>
        <taxon>Streptophyta</taxon>
        <taxon>Embryophyta</taxon>
        <taxon>Tracheophyta</taxon>
        <taxon>Spermatophyta</taxon>
        <taxon>Magnoliopsida</taxon>
        <taxon>eudicotyledons</taxon>
        <taxon>Gunneridae</taxon>
        <taxon>Pentapetalae</taxon>
        <taxon>rosids</taxon>
        <taxon>malvids</taxon>
        <taxon>Malvales</taxon>
        <taxon>Malvaceae</taxon>
        <taxon>Malvoideae</taxon>
        <taxon>Hibiscus</taxon>
    </lineage>
</organism>
<keyword evidence="2" id="KW-0238">DNA-binding</keyword>
<dbReference type="PANTHER" id="PTHR31744">
    <property type="entry name" value="PROTEIN CUP-SHAPED COTYLEDON 2-RELATED"/>
    <property type="match status" value="1"/>
</dbReference>
<feature type="compositionally biased region" description="Polar residues" evidence="5">
    <location>
        <begin position="330"/>
        <end position="348"/>
    </location>
</feature>
<accession>A0ABR2TTP7</accession>
<evidence type="ECO:0000256" key="4">
    <source>
        <dbReference type="ARBA" id="ARBA00023242"/>
    </source>
</evidence>
<dbReference type="Pfam" id="PF02365">
    <property type="entry name" value="NAM"/>
    <property type="match status" value="1"/>
</dbReference>
<feature type="domain" description="NAC" evidence="7">
    <location>
        <begin position="97"/>
        <end position="244"/>
    </location>
</feature>
<evidence type="ECO:0000256" key="2">
    <source>
        <dbReference type="ARBA" id="ARBA00023125"/>
    </source>
</evidence>
<keyword evidence="4" id="KW-0539">Nucleus</keyword>
<evidence type="ECO:0000256" key="5">
    <source>
        <dbReference type="SAM" id="MobiDB-lite"/>
    </source>
</evidence>
<sequence>MPLFTAIHLHFLTVFLLFSCLWAPIEGSSPDNSGYLPKASPTPMRMKASAHDSLSRFVMRNKKGYQIIANEERFSNYPCYFLVWVAVGYYLWKKILGITGYRFHPTDFELLHFYLQNKNLGRDSLVQAIAEVDDICGLEPWQLPGHSNIHSGDQVWYFFHRPSFKYQNSSRINRTTNEGYWKPTGKPRKIMARDMATEIGKKKTLVFYKGHVDKIKTGWIMHEYELIATLPNQTTFVLCKLKRKFEKDEVSCIEECQSSQYLPPNLGNYIENNANEAEAARCLTDKADPNKMLAQVEVHCCHYPVAENAIRNNPSVTEIPIEQEAPQEQSGSNERSNQHNSTVDTIPSISKDDTAENSVQMDFISNMAGPSMDEVFEKLEGLAEVNRWVKGNSCGQVLDDWISEYLNAFEDQPSSIHEEQNLTALNNLSCADMMESPQAINLSRKKSRTVYEGFDFDMMSQYV</sequence>